<evidence type="ECO:0000313" key="2">
    <source>
        <dbReference type="EMBL" id="AKB75243.1"/>
    </source>
</evidence>
<name>A0A0E3S855_9EURY</name>
<dbReference type="Proteomes" id="UP000033072">
    <property type="component" value="Chromosome"/>
</dbReference>
<feature type="transmembrane region" description="Helical" evidence="1">
    <location>
        <begin position="50"/>
        <end position="73"/>
    </location>
</feature>
<feature type="transmembrane region" description="Helical" evidence="1">
    <location>
        <begin position="20"/>
        <end position="38"/>
    </location>
</feature>
<gene>
    <name evidence="2" type="ORF">MSLAZ_1982</name>
</gene>
<dbReference type="HOGENOM" id="CLU_2748146_0_0_2"/>
<keyword evidence="1" id="KW-0472">Membrane</keyword>
<dbReference type="EMBL" id="CP009515">
    <property type="protein sequence ID" value="AKB75243.1"/>
    <property type="molecule type" value="Genomic_DNA"/>
</dbReference>
<sequence>MIALIMLNATEVVSYDDFKYFFWMVPVSTAVLYLLYMNGTPYNIQNEEELKSILALVLTFLCLMMAFFAAIIIEHYCR</sequence>
<evidence type="ECO:0000256" key="1">
    <source>
        <dbReference type="SAM" id="Phobius"/>
    </source>
</evidence>
<keyword evidence="1" id="KW-0812">Transmembrane</keyword>
<dbReference type="KEGG" id="mls:MSLAZ_1982"/>
<reference evidence="2 3" key="1">
    <citation type="submission" date="2014-07" db="EMBL/GenBank/DDBJ databases">
        <title>Methanogenic archaea and the global carbon cycle.</title>
        <authorList>
            <person name="Henriksen J.R."/>
            <person name="Luke J."/>
            <person name="Reinhart S."/>
            <person name="Benedict M.N."/>
            <person name="Youngblut N.D."/>
            <person name="Metcalf M.E."/>
            <person name="Whitaker R.J."/>
            <person name="Metcalf W.W."/>
        </authorList>
    </citation>
    <scope>NUCLEOTIDE SEQUENCE [LARGE SCALE GENOMIC DNA]</scope>
    <source>
        <strain evidence="2 3">Z-7289</strain>
    </source>
</reference>
<organism evidence="2 3">
    <name type="scientific">Methanosarcina lacustris Z-7289</name>
    <dbReference type="NCBI Taxonomy" id="1434111"/>
    <lineage>
        <taxon>Archaea</taxon>
        <taxon>Methanobacteriati</taxon>
        <taxon>Methanobacteriota</taxon>
        <taxon>Stenosarchaea group</taxon>
        <taxon>Methanomicrobia</taxon>
        <taxon>Methanosarcinales</taxon>
        <taxon>Methanosarcinaceae</taxon>
        <taxon>Methanosarcina</taxon>
    </lineage>
</organism>
<keyword evidence="3" id="KW-1185">Reference proteome</keyword>
<dbReference type="PATRIC" id="fig|1434111.4.peg.2610"/>
<evidence type="ECO:0000313" key="3">
    <source>
        <dbReference type="Proteomes" id="UP000033072"/>
    </source>
</evidence>
<accession>A0A0E3S855</accession>
<keyword evidence="1" id="KW-1133">Transmembrane helix</keyword>
<protein>
    <submittedName>
        <fullName evidence="2">Uncharacterized protein</fullName>
    </submittedName>
</protein>
<proteinExistence type="predicted"/>
<dbReference type="AlphaFoldDB" id="A0A0E3S855"/>